<dbReference type="SUPFAM" id="SSF55486">
    <property type="entry name" value="Metalloproteases ('zincins'), catalytic domain"/>
    <property type="match status" value="1"/>
</dbReference>
<evidence type="ECO:0000256" key="3">
    <source>
        <dbReference type="ARBA" id="ARBA00022723"/>
    </source>
</evidence>
<proteinExistence type="predicted"/>
<dbReference type="CDD" id="cd08662">
    <property type="entry name" value="M13"/>
    <property type="match status" value="1"/>
</dbReference>
<evidence type="ECO:0008006" key="10">
    <source>
        <dbReference type="Google" id="ProtNLM"/>
    </source>
</evidence>
<dbReference type="GO" id="GO:0016485">
    <property type="term" value="P:protein processing"/>
    <property type="evidence" value="ECO:0007669"/>
    <property type="project" value="TreeGrafter"/>
</dbReference>
<name>A0A0F9QH71_9ZZZZ</name>
<organism evidence="9">
    <name type="scientific">marine sediment metagenome</name>
    <dbReference type="NCBI Taxonomy" id="412755"/>
    <lineage>
        <taxon>unclassified sequences</taxon>
        <taxon>metagenomes</taxon>
        <taxon>ecological metagenomes</taxon>
    </lineage>
</organism>
<keyword evidence="4" id="KW-0378">Hydrolase</keyword>
<accession>A0A0F9QH71</accession>
<evidence type="ECO:0000256" key="5">
    <source>
        <dbReference type="ARBA" id="ARBA00022833"/>
    </source>
</evidence>
<comment type="caution">
    <text evidence="9">The sequence shown here is derived from an EMBL/GenBank/DDBJ whole genome shotgun (WGS) entry which is preliminary data.</text>
</comment>
<feature type="non-terminal residue" evidence="9">
    <location>
        <position position="507"/>
    </location>
</feature>
<feature type="domain" description="Peptidase M13 N-terminal" evidence="8">
    <location>
        <begin position="49"/>
        <end position="426"/>
    </location>
</feature>
<feature type="domain" description="Peptidase M13 C-terminal" evidence="7">
    <location>
        <begin position="477"/>
        <end position="507"/>
    </location>
</feature>
<dbReference type="InterPro" id="IPR008753">
    <property type="entry name" value="Peptidase_M13_N"/>
</dbReference>
<evidence type="ECO:0000259" key="7">
    <source>
        <dbReference type="Pfam" id="PF01431"/>
    </source>
</evidence>
<dbReference type="InterPro" id="IPR018497">
    <property type="entry name" value="Peptidase_M13_C"/>
</dbReference>
<evidence type="ECO:0000256" key="4">
    <source>
        <dbReference type="ARBA" id="ARBA00022801"/>
    </source>
</evidence>
<dbReference type="PANTHER" id="PTHR11733:SF167">
    <property type="entry name" value="FI17812P1-RELATED"/>
    <property type="match status" value="1"/>
</dbReference>
<keyword evidence="6" id="KW-0482">Metalloprotease</keyword>
<reference evidence="9" key="1">
    <citation type="journal article" date="2015" name="Nature">
        <title>Complex archaea that bridge the gap between prokaryotes and eukaryotes.</title>
        <authorList>
            <person name="Spang A."/>
            <person name="Saw J.H."/>
            <person name="Jorgensen S.L."/>
            <person name="Zaremba-Niedzwiedzka K."/>
            <person name="Martijn J."/>
            <person name="Lind A.E."/>
            <person name="van Eijk R."/>
            <person name="Schleper C."/>
            <person name="Guy L."/>
            <person name="Ettema T.J."/>
        </authorList>
    </citation>
    <scope>NUCLEOTIDE SEQUENCE</scope>
</reference>
<evidence type="ECO:0000256" key="1">
    <source>
        <dbReference type="ARBA" id="ARBA00001947"/>
    </source>
</evidence>
<evidence type="ECO:0000256" key="6">
    <source>
        <dbReference type="ARBA" id="ARBA00023049"/>
    </source>
</evidence>
<dbReference type="InterPro" id="IPR000718">
    <property type="entry name" value="Peptidase_M13"/>
</dbReference>
<gene>
    <name evidence="9" type="ORF">LCGC14_0703370</name>
</gene>
<dbReference type="Pfam" id="PF05649">
    <property type="entry name" value="Peptidase_M13_N"/>
    <property type="match status" value="1"/>
</dbReference>
<keyword evidence="2" id="KW-0645">Protease</keyword>
<dbReference type="Pfam" id="PF01431">
    <property type="entry name" value="Peptidase_M13"/>
    <property type="match status" value="1"/>
</dbReference>
<keyword evidence="5" id="KW-0862">Zinc</keyword>
<evidence type="ECO:0000259" key="8">
    <source>
        <dbReference type="Pfam" id="PF05649"/>
    </source>
</evidence>
<keyword evidence="3" id="KW-0479">Metal-binding</keyword>
<dbReference type="GO" id="GO:0046872">
    <property type="term" value="F:metal ion binding"/>
    <property type="evidence" value="ECO:0007669"/>
    <property type="project" value="UniProtKB-KW"/>
</dbReference>
<dbReference type="GO" id="GO:0005886">
    <property type="term" value="C:plasma membrane"/>
    <property type="evidence" value="ECO:0007669"/>
    <property type="project" value="TreeGrafter"/>
</dbReference>
<dbReference type="AlphaFoldDB" id="A0A0F9QH71"/>
<evidence type="ECO:0000313" key="9">
    <source>
        <dbReference type="EMBL" id="KKN43430.1"/>
    </source>
</evidence>
<dbReference type="PROSITE" id="PS51885">
    <property type="entry name" value="NEPRILYSIN"/>
    <property type="match status" value="1"/>
</dbReference>
<sequence length="507" mass="57380">MKNTTILLTLLLFVLAMFSGFAQKDKTATGSMTMTSGIIMENMDTSVDPGNNFMEYVNGNWIKSNTIPADKSSYGSFNVLRDNAEDEVKAIIEGAAAGDFKVGSDEQKLGDLYASYMNIDKRNEIGITPLQKEFDKIDAIADYDALNTYFAYAIKRGINAPLGMYVEQDFKNPEIYTVYINQSGLGMPDKEYYLKTDKRSEEIKVKYMEHIGKMFDLAGLGNGTSAAATVMDLETKLAEKQMDKEDTRNLVENYNMIATDSLPEIMPDFNFQGFLKEAGLEKQDKLGVMMLGYTQALDTIITATDLKTWKTYLKWSVINAKATELNDALDQQNFEFYSKELQGTEEQRPMWRRAVSVVNSNLGEIVGKLYVDNYFPPAAKQRMEGLVANLLKAYESSIKELDWMSAETKKEALDKLNKFSPKIGYPDKWKTYDIEIKPDDLYGNLDRATVMEYERELAKLGQPIDRDEWGMTPQTVNAYYNATKNEIVFPAAILQPPFFDMEAEDAV</sequence>
<dbReference type="GO" id="GO:0004222">
    <property type="term" value="F:metalloendopeptidase activity"/>
    <property type="evidence" value="ECO:0007669"/>
    <property type="project" value="InterPro"/>
</dbReference>
<dbReference type="PANTHER" id="PTHR11733">
    <property type="entry name" value="ZINC METALLOPROTEASE FAMILY M13 NEPRILYSIN-RELATED"/>
    <property type="match status" value="1"/>
</dbReference>
<comment type="cofactor">
    <cofactor evidence="1">
        <name>Zn(2+)</name>
        <dbReference type="ChEBI" id="CHEBI:29105"/>
    </cofactor>
</comment>
<dbReference type="PRINTS" id="PR00786">
    <property type="entry name" value="NEPRILYSIN"/>
</dbReference>
<dbReference type="Gene3D" id="1.10.1380.10">
    <property type="entry name" value="Neutral endopeptidase , domain2"/>
    <property type="match status" value="1"/>
</dbReference>
<dbReference type="EMBL" id="LAZR01001512">
    <property type="protein sequence ID" value="KKN43430.1"/>
    <property type="molecule type" value="Genomic_DNA"/>
</dbReference>
<evidence type="ECO:0000256" key="2">
    <source>
        <dbReference type="ARBA" id="ARBA00022670"/>
    </source>
</evidence>
<dbReference type="InterPro" id="IPR042089">
    <property type="entry name" value="Peptidase_M13_dom_2"/>
</dbReference>
<protein>
    <recommendedName>
        <fullName evidence="10">Peptidase M13 N-terminal domain-containing protein</fullName>
    </recommendedName>
</protein>